<evidence type="ECO:0000313" key="7">
    <source>
        <dbReference type="Proteomes" id="UP000504606"/>
    </source>
</evidence>
<feature type="transmembrane region" description="Helical" evidence="5">
    <location>
        <begin position="203"/>
        <end position="223"/>
    </location>
</feature>
<feature type="transmembrane region" description="Helical" evidence="5">
    <location>
        <begin position="324"/>
        <end position="345"/>
    </location>
</feature>
<dbReference type="RefSeq" id="XP_052125441.1">
    <property type="nucleotide sequence ID" value="XM_052269481.1"/>
</dbReference>
<organism evidence="7 8">
    <name type="scientific">Frankliniella occidentalis</name>
    <name type="common">Western flower thrips</name>
    <name type="synonym">Euthrips occidentalis</name>
    <dbReference type="NCBI Taxonomy" id="133901"/>
    <lineage>
        <taxon>Eukaryota</taxon>
        <taxon>Metazoa</taxon>
        <taxon>Ecdysozoa</taxon>
        <taxon>Arthropoda</taxon>
        <taxon>Hexapoda</taxon>
        <taxon>Insecta</taxon>
        <taxon>Pterygota</taxon>
        <taxon>Neoptera</taxon>
        <taxon>Paraneoptera</taxon>
        <taxon>Thysanoptera</taxon>
        <taxon>Terebrantia</taxon>
        <taxon>Thripoidea</taxon>
        <taxon>Thripidae</taxon>
        <taxon>Frankliniella</taxon>
    </lineage>
</organism>
<keyword evidence="7" id="KW-1185">Reference proteome</keyword>
<dbReference type="Pfam" id="PF00083">
    <property type="entry name" value="Sugar_tr"/>
    <property type="match status" value="1"/>
</dbReference>
<sequence length="509" mass="53010">MTAVCCAGRCLGCCSCCSSRRALARRARLRAVLPVLLVLLGAGYCAAWGGAWPGWRLAGVALGGALLDALGRRPVLALSVPLQLAAALLHALLVVQDGDDVPAVIRSSGAEDGIAWMNGTAELEEALNATAGPAVGSAYSGALLARSACAGAALGVALPAALFYLSELWRGPRRGAVCCVPAIAVVAGRTLAPALAAALGPRLAALVGLAPGLLGLLLLLAVAPPSPYWLAFRGREVILSRALARLRGFRDERAVRDEADDVAETVREQRSSFCAGNYVGPFLALLLVGTLPLAGVALLDEKHRPAVLLPFGPSVAGEEAPLGWLVRVAYGVGALLAVAAVAALVDRCGRRPLLVAACLVLAAAHATLGYFHYFLGTPVPARAVLAWYITLGAVGLAALAEASLAALAWLVLAEVLPMRTKAVIPTVAVLLEVLVQFCLDAVRLGLPLGVDVDEDGRLWHAAWCWAHALWCLLLALLVAVLLPETRGFSLAQLHEIFRGPNRQNQQTRL</sequence>
<keyword evidence="3 5" id="KW-1133">Transmembrane helix</keyword>
<dbReference type="AlphaFoldDB" id="A0A9C6U125"/>
<comment type="subcellular location">
    <subcellularLocation>
        <location evidence="1">Membrane</location>
        <topology evidence="1">Multi-pass membrane protein</topology>
    </subcellularLocation>
</comment>
<accession>A0A9C6U125</accession>
<feature type="transmembrane region" description="Helical" evidence="5">
    <location>
        <begin position="177"/>
        <end position="197"/>
    </location>
</feature>
<proteinExistence type="predicted"/>
<keyword evidence="4 5" id="KW-0472">Membrane</keyword>
<reference evidence="8" key="1">
    <citation type="submission" date="2025-08" db="UniProtKB">
        <authorList>
            <consortium name="RefSeq"/>
        </authorList>
    </citation>
    <scope>IDENTIFICATION</scope>
    <source>
        <tissue evidence="8">Whole organism</tissue>
    </source>
</reference>
<protein>
    <submittedName>
        <fullName evidence="8">Solute carrier family 2, facilitated glucose transporter member 6-like</fullName>
    </submittedName>
</protein>
<dbReference type="InterPro" id="IPR020846">
    <property type="entry name" value="MFS_dom"/>
</dbReference>
<gene>
    <name evidence="8" type="primary">LOC127749793</name>
</gene>
<feature type="transmembrane region" description="Helical" evidence="5">
    <location>
        <begin position="352"/>
        <end position="373"/>
    </location>
</feature>
<dbReference type="KEGG" id="foc:127749793"/>
<feature type="transmembrane region" description="Helical" evidence="5">
    <location>
        <begin position="29"/>
        <end position="49"/>
    </location>
</feature>
<feature type="transmembrane region" description="Helical" evidence="5">
    <location>
        <begin position="385"/>
        <end position="411"/>
    </location>
</feature>
<evidence type="ECO:0000256" key="4">
    <source>
        <dbReference type="ARBA" id="ARBA00023136"/>
    </source>
</evidence>
<dbReference type="PANTHER" id="PTHR48021:SF1">
    <property type="entry name" value="GH07001P-RELATED"/>
    <property type="match status" value="1"/>
</dbReference>
<evidence type="ECO:0000256" key="3">
    <source>
        <dbReference type="ARBA" id="ARBA00022989"/>
    </source>
</evidence>
<dbReference type="InterPro" id="IPR050549">
    <property type="entry name" value="MFS_Trehalose_Transporter"/>
</dbReference>
<dbReference type="Gene3D" id="1.20.1250.20">
    <property type="entry name" value="MFS general substrate transporter like domains"/>
    <property type="match status" value="2"/>
</dbReference>
<evidence type="ECO:0000256" key="1">
    <source>
        <dbReference type="ARBA" id="ARBA00004141"/>
    </source>
</evidence>
<keyword evidence="2 5" id="KW-0812">Transmembrane</keyword>
<name>A0A9C6U125_FRAOC</name>
<dbReference type="GeneID" id="127749793"/>
<dbReference type="InterPro" id="IPR005828">
    <property type="entry name" value="MFS_sugar_transport-like"/>
</dbReference>
<dbReference type="Proteomes" id="UP000504606">
    <property type="component" value="Unplaced"/>
</dbReference>
<feature type="transmembrane region" description="Helical" evidence="5">
    <location>
        <begin position="278"/>
        <end position="299"/>
    </location>
</feature>
<feature type="transmembrane region" description="Helical" evidence="5">
    <location>
        <begin position="423"/>
        <end position="446"/>
    </location>
</feature>
<evidence type="ECO:0000259" key="6">
    <source>
        <dbReference type="PROSITE" id="PS50850"/>
    </source>
</evidence>
<dbReference type="OrthoDB" id="10665233at2759"/>
<dbReference type="GO" id="GO:0016020">
    <property type="term" value="C:membrane"/>
    <property type="evidence" value="ECO:0007669"/>
    <property type="project" value="UniProtKB-SubCell"/>
</dbReference>
<feature type="transmembrane region" description="Helical" evidence="5">
    <location>
        <begin position="458"/>
        <end position="482"/>
    </location>
</feature>
<evidence type="ECO:0000256" key="5">
    <source>
        <dbReference type="SAM" id="Phobius"/>
    </source>
</evidence>
<dbReference type="GO" id="GO:0022857">
    <property type="term" value="F:transmembrane transporter activity"/>
    <property type="evidence" value="ECO:0007669"/>
    <property type="project" value="InterPro"/>
</dbReference>
<dbReference type="PROSITE" id="PS50850">
    <property type="entry name" value="MFS"/>
    <property type="match status" value="1"/>
</dbReference>
<dbReference type="SUPFAM" id="SSF103473">
    <property type="entry name" value="MFS general substrate transporter"/>
    <property type="match status" value="1"/>
</dbReference>
<evidence type="ECO:0000256" key="2">
    <source>
        <dbReference type="ARBA" id="ARBA00022692"/>
    </source>
</evidence>
<dbReference type="InterPro" id="IPR036259">
    <property type="entry name" value="MFS_trans_sf"/>
</dbReference>
<dbReference type="PANTHER" id="PTHR48021">
    <property type="match status" value="1"/>
</dbReference>
<feature type="transmembrane region" description="Helical" evidence="5">
    <location>
        <begin position="143"/>
        <end position="165"/>
    </location>
</feature>
<feature type="domain" description="Major facilitator superfamily (MFS) profile" evidence="6">
    <location>
        <begin position="281"/>
        <end position="509"/>
    </location>
</feature>
<evidence type="ECO:0000313" key="8">
    <source>
        <dbReference type="RefSeq" id="XP_052125441.1"/>
    </source>
</evidence>